<dbReference type="Pfam" id="PF07479">
    <property type="entry name" value="NAD_Gly3P_dh_C"/>
    <property type="match status" value="1"/>
</dbReference>
<keyword evidence="3" id="KW-0520">NAD</keyword>
<dbReference type="FunFam" id="1.10.1040.10:FF:000001">
    <property type="entry name" value="Glycerol-3-phosphate dehydrogenase [NAD(P)+]"/>
    <property type="match status" value="1"/>
</dbReference>
<dbReference type="PIRSF" id="PIRSF000114">
    <property type="entry name" value="Glycerol-3-P_dh"/>
    <property type="match status" value="1"/>
</dbReference>
<evidence type="ECO:0000256" key="3">
    <source>
        <dbReference type="ARBA" id="ARBA00023027"/>
    </source>
</evidence>
<sequence>MSTGGVTRAAVLGAGSWGTTVAALLAPVVPTVLWSRRPDVAADVAAGRGNRRYLEGHSLPSSLDATDNLAAAVDGADLVVVGVPTEGFRWALCQAAPHVGDGVPVVSLAKGFEQGTGLRMSEVAAEVLPGRPVGVLTGPNLAREILEGRSAATVVASTDPDTAVALQGLLATDRLRVYTNDDLVGCELGGALKNVIALAAGLAEGLETGDNARAALITRGLAEMTRLGVALGGDPMTLAGLAGLGDVLATCMSAQSRNRWVGEQVGRGAAPADVLMGMSQVAEGVGATVVACDLAATAGVEVPVVEGVRSVFHEGRPPIEAWSALMTRRAGPEVSGS</sequence>
<dbReference type="NCBIfam" id="NF000940">
    <property type="entry name" value="PRK00094.1-2"/>
    <property type="match status" value="1"/>
</dbReference>
<keyword evidence="2" id="KW-0560">Oxidoreductase</keyword>
<evidence type="ECO:0000256" key="1">
    <source>
        <dbReference type="ARBA" id="ARBA00011009"/>
    </source>
</evidence>
<gene>
    <name evidence="6" type="ORF">METZ01_LOCUS37863</name>
</gene>
<organism evidence="6">
    <name type="scientific">marine metagenome</name>
    <dbReference type="NCBI Taxonomy" id="408172"/>
    <lineage>
        <taxon>unclassified sequences</taxon>
        <taxon>metagenomes</taxon>
        <taxon>ecological metagenomes</taxon>
    </lineage>
</organism>
<name>A0A381R2B1_9ZZZZ</name>
<reference evidence="6" key="1">
    <citation type="submission" date="2018-05" db="EMBL/GenBank/DDBJ databases">
        <authorList>
            <person name="Lanie J.A."/>
            <person name="Ng W.-L."/>
            <person name="Kazmierczak K.M."/>
            <person name="Andrzejewski T.M."/>
            <person name="Davidsen T.M."/>
            <person name="Wayne K.J."/>
            <person name="Tettelin H."/>
            <person name="Glass J.I."/>
            <person name="Rusch D."/>
            <person name="Podicherti R."/>
            <person name="Tsui H.-C.T."/>
            <person name="Winkler M.E."/>
        </authorList>
    </citation>
    <scope>NUCLEOTIDE SEQUENCE</scope>
</reference>
<dbReference type="Pfam" id="PF01210">
    <property type="entry name" value="NAD_Gly3P_dh_N"/>
    <property type="match status" value="1"/>
</dbReference>
<dbReference type="Gene3D" id="3.40.50.720">
    <property type="entry name" value="NAD(P)-binding Rossmann-like Domain"/>
    <property type="match status" value="1"/>
</dbReference>
<evidence type="ECO:0000259" key="4">
    <source>
        <dbReference type="Pfam" id="PF01210"/>
    </source>
</evidence>
<dbReference type="SUPFAM" id="SSF48179">
    <property type="entry name" value="6-phosphogluconate dehydrogenase C-terminal domain-like"/>
    <property type="match status" value="1"/>
</dbReference>
<evidence type="ECO:0000313" key="6">
    <source>
        <dbReference type="EMBL" id="SUZ85009.1"/>
    </source>
</evidence>
<dbReference type="GO" id="GO:0047952">
    <property type="term" value="F:glycerol-3-phosphate dehydrogenase [NAD(P)+] activity"/>
    <property type="evidence" value="ECO:0007669"/>
    <property type="project" value="TreeGrafter"/>
</dbReference>
<feature type="domain" description="Glycerol-3-phosphate dehydrogenase NAD-dependent C-terminal" evidence="5">
    <location>
        <begin position="182"/>
        <end position="322"/>
    </location>
</feature>
<dbReference type="GO" id="GO:0005829">
    <property type="term" value="C:cytosol"/>
    <property type="evidence" value="ECO:0007669"/>
    <property type="project" value="TreeGrafter"/>
</dbReference>
<proteinExistence type="inferred from homology"/>
<dbReference type="GO" id="GO:0005975">
    <property type="term" value="P:carbohydrate metabolic process"/>
    <property type="evidence" value="ECO:0007669"/>
    <property type="project" value="InterPro"/>
</dbReference>
<dbReference type="GO" id="GO:0046168">
    <property type="term" value="P:glycerol-3-phosphate catabolic process"/>
    <property type="evidence" value="ECO:0007669"/>
    <property type="project" value="InterPro"/>
</dbReference>
<dbReference type="PANTHER" id="PTHR11728:SF1">
    <property type="entry name" value="GLYCEROL-3-PHOSPHATE DEHYDROGENASE [NAD(+)] 2, CHLOROPLASTIC"/>
    <property type="match status" value="1"/>
</dbReference>
<evidence type="ECO:0000256" key="2">
    <source>
        <dbReference type="ARBA" id="ARBA00023002"/>
    </source>
</evidence>
<dbReference type="InterPro" id="IPR013328">
    <property type="entry name" value="6PGD_dom2"/>
</dbReference>
<accession>A0A381R2B1</accession>
<dbReference type="PRINTS" id="PR00077">
    <property type="entry name" value="GPDHDRGNASE"/>
</dbReference>
<comment type="similarity">
    <text evidence="1">Belongs to the NAD-dependent glycerol-3-phosphate dehydrogenase family.</text>
</comment>
<protein>
    <recommendedName>
        <fullName evidence="7">Glycerol-3-phosphate dehydrogenase NAD-dependent N-terminal domain-containing protein</fullName>
    </recommendedName>
</protein>
<dbReference type="PANTHER" id="PTHR11728">
    <property type="entry name" value="GLYCEROL-3-PHOSPHATE DEHYDROGENASE"/>
    <property type="match status" value="1"/>
</dbReference>
<dbReference type="InterPro" id="IPR011128">
    <property type="entry name" value="G3P_DH_NAD-dep_N"/>
</dbReference>
<feature type="domain" description="Glycerol-3-phosphate dehydrogenase NAD-dependent N-terminal" evidence="4">
    <location>
        <begin position="10"/>
        <end position="162"/>
    </location>
</feature>
<dbReference type="SUPFAM" id="SSF51735">
    <property type="entry name" value="NAD(P)-binding Rossmann-fold domains"/>
    <property type="match status" value="1"/>
</dbReference>
<dbReference type="InterPro" id="IPR006109">
    <property type="entry name" value="G3P_DH_NAD-dep_C"/>
</dbReference>
<dbReference type="NCBIfam" id="NF000942">
    <property type="entry name" value="PRK00094.1-4"/>
    <property type="match status" value="1"/>
</dbReference>
<dbReference type="AlphaFoldDB" id="A0A381R2B1"/>
<dbReference type="GO" id="GO:0051287">
    <property type="term" value="F:NAD binding"/>
    <property type="evidence" value="ECO:0007669"/>
    <property type="project" value="InterPro"/>
</dbReference>
<evidence type="ECO:0000259" key="5">
    <source>
        <dbReference type="Pfam" id="PF07479"/>
    </source>
</evidence>
<dbReference type="Gene3D" id="1.10.1040.10">
    <property type="entry name" value="N-(1-d-carboxylethyl)-l-norvaline Dehydrogenase, domain 2"/>
    <property type="match status" value="1"/>
</dbReference>
<dbReference type="InterPro" id="IPR036291">
    <property type="entry name" value="NAD(P)-bd_dom_sf"/>
</dbReference>
<dbReference type="InterPro" id="IPR008927">
    <property type="entry name" value="6-PGluconate_DH-like_C_sf"/>
</dbReference>
<dbReference type="PROSITE" id="PS00957">
    <property type="entry name" value="NAD_G3PDH"/>
    <property type="match status" value="1"/>
</dbReference>
<dbReference type="HAMAP" id="MF_00394">
    <property type="entry name" value="NAD_Glyc3P_dehydrog"/>
    <property type="match status" value="1"/>
</dbReference>
<dbReference type="FunFam" id="3.40.50.720:FF:000019">
    <property type="entry name" value="Glycerol-3-phosphate dehydrogenase [NAD(P)+]"/>
    <property type="match status" value="1"/>
</dbReference>
<evidence type="ECO:0008006" key="7">
    <source>
        <dbReference type="Google" id="ProtNLM"/>
    </source>
</evidence>
<dbReference type="EMBL" id="UINC01001616">
    <property type="protein sequence ID" value="SUZ85009.1"/>
    <property type="molecule type" value="Genomic_DNA"/>
</dbReference>
<dbReference type="InterPro" id="IPR006168">
    <property type="entry name" value="G3P_DH_NAD-dep"/>
</dbReference>